<reference evidence="5 6" key="1">
    <citation type="submission" date="2016-10" db="EMBL/GenBank/DDBJ databases">
        <authorList>
            <person name="de Groot N.N."/>
        </authorList>
    </citation>
    <scope>NUCLEOTIDE SEQUENCE [LARGE SCALE GENOMIC DNA]</scope>
    <source>
        <strain evidence="5 6">CGMCC 1.8894</strain>
    </source>
</reference>
<organism evidence="5 6">
    <name type="scientific">Roseicitreum antarcticum</name>
    <dbReference type="NCBI Taxonomy" id="564137"/>
    <lineage>
        <taxon>Bacteria</taxon>
        <taxon>Pseudomonadati</taxon>
        <taxon>Pseudomonadota</taxon>
        <taxon>Alphaproteobacteria</taxon>
        <taxon>Rhodobacterales</taxon>
        <taxon>Paracoccaceae</taxon>
        <taxon>Roseicitreum</taxon>
    </lineage>
</organism>
<evidence type="ECO:0000256" key="2">
    <source>
        <dbReference type="ARBA" id="ARBA00023186"/>
    </source>
</evidence>
<accession>A0A1H3BDY3</accession>
<evidence type="ECO:0000256" key="1">
    <source>
        <dbReference type="ARBA" id="ARBA00007177"/>
    </source>
</evidence>
<dbReference type="HAMAP" id="MF_01384">
    <property type="entry name" value="UreD"/>
    <property type="match status" value="1"/>
</dbReference>
<dbReference type="Proteomes" id="UP000198539">
    <property type="component" value="Unassembled WGS sequence"/>
</dbReference>
<proteinExistence type="inferred from homology"/>
<dbReference type="Pfam" id="PF01774">
    <property type="entry name" value="UreD"/>
    <property type="match status" value="1"/>
</dbReference>
<comment type="similarity">
    <text evidence="1 3">Belongs to the UreD family.</text>
</comment>
<keyword evidence="3" id="KW-0996">Nickel insertion</keyword>
<comment type="subcellular location">
    <subcellularLocation>
        <location evidence="3">Cytoplasm</location>
    </subcellularLocation>
</comment>
<evidence type="ECO:0000313" key="6">
    <source>
        <dbReference type="Proteomes" id="UP000198539"/>
    </source>
</evidence>
<keyword evidence="6" id="KW-1185">Reference proteome</keyword>
<dbReference type="GO" id="GO:0016151">
    <property type="term" value="F:nickel cation binding"/>
    <property type="evidence" value="ECO:0007669"/>
    <property type="project" value="UniProtKB-UniRule"/>
</dbReference>
<gene>
    <name evidence="3" type="primary">ureD</name>
    <name evidence="5" type="ORF">SAMN04488238_10813</name>
</gene>
<keyword evidence="3" id="KW-0963">Cytoplasm</keyword>
<evidence type="ECO:0000256" key="3">
    <source>
        <dbReference type="HAMAP-Rule" id="MF_01384"/>
    </source>
</evidence>
<feature type="region of interest" description="Disordered" evidence="4">
    <location>
        <begin position="1"/>
        <end position="29"/>
    </location>
</feature>
<evidence type="ECO:0000313" key="5">
    <source>
        <dbReference type="EMBL" id="SDX39861.1"/>
    </source>
</evidence>
<dbReference type="GO" id="GO:0005737">
    <property type="term" value="C:cytoplasm"/>
    <property type="evidence" value="ECO:0007669"/>
    <property type="project" value="UniProtKB-SubCell"/>
</dbReference>
<dbReference type="STRING" id="564137.SAMN04488238_10813"/>
<comment type="function">
    <text evidence="3">Required for maturation of urease via the functional incorporation of the urease nickel metallocenter.</text>
</comment>
<evidence type="ECO:0000256" key="4">
    <source>
        <dbReference type="SAM" id="MobiDB-lite"/>
    </source>
</evidence>
<keyword evidence="2 3" id="KW-0143">Chaperone</keyword>
<sequence>MAQLSTIKPADTEAVPHKTSPAKPGPAMQRARGHGAIVMGCDAGRPQLRDLMQRGCAKVLLPRRSGSAAPEAVFINTSGGLTGGDVIDWQASVEDGARLTCTTQAAERVYKSHSGHAQVATHLTIGAGAVLDWLPQETILFDQAAISRRLTVDMAADATLTLCEMVVLGRGAMGEVAISGHLTDTRHITRDGRVIVLDTTRAMLPLLNGPGRALLSGAQAMATVIYVAPDAETRPAPLPQREGVEVGKSAWDGKMIVRFLAHRPEALRSALTRFLSDLRGVSLPRVWATDMHLSDLPLNEKPT</sequence>
<dbReference type="EMBL" id="FNOM01000008">
    <property type="protein sequence ID" value="SDX39861.1"/>
    <property type="molecule type" value="Genomic_DNA"/>
</dbReference>
<name>A0A1H3BDY3_9RHOB</name>
<protein>
    <recommendedName>
        <fullName evidence="3">Urease accessory protein UreD</fullName>
    </recommendedName>
</protein>
<dbReference type="PANTHER" id="PTHR33643:SF1">
    <property type="entry name" value="UREASE ACCESSORY PROTEIN D"/>
    <property type="match status" value="1"/>
</dbReference>
<comment type="subunit">
    <text evidence="3">UreD, UreF and UreG form a complex that acts as a GTP-hydrolysis-dependent molecular chaperone, activating the urease apoprotein by helping to assemble the nickel containing metallocenter of UreC. The UreE protein probably delivers the nickel.</text>
</comment>
<dbReference type="PANTHER" id="PTHR33643">
    <property type="entry name" value="UREASE ACCESSORY PROTEIN D"/>
    <property type="match status" value="1"/>
</dbReference>
<dbReference type="InterPro" id="IPR002669">
    <property type="entry name" value="UreD"/>
</dbReference>
<dbReference type="AlphaFoldDB" id="A0A1H3BDY3"/>